<protein>
    <recommendedName>
        <fullName evidence="4">ABC transporter domain-containing protein</fullName>
    </recommendedName>
</protein>
<reference evidence="5 6" key="1">
    <citation type="submission" date="2012-09" db="EMBL/GenBank/DDBJ databases">
        <title>The Genome Sequence of Bacteroides oleiciplenus YIT 12058.</title>
        <authorList>
            <consortium name="The Broad Institute Genome Sequencing Platform"/>
            <person name="Earl A."/>
            <person name="Ward D."/>
            <person name="Feldgarden M."/>
            <person name="Gevers D."/>
            <person name="Morotomi M."/>
            <person name="Walker B."/>
            <person name="Young S.K."/>
            <person name="Zeng Q."/>
            <person name="Gargeya S."/>
            <person name="Fitzgerald M."/>
            <person name="Haas B."/>
            <person name="Abouelleil A."/>
            <person name="Alvarado L."/>
            <person name="Arachchi H.M."/>
            <person name="Berlin A.M."/>
            <person name="Chapman S.B."/>
            <person name="Goldberg J."/>
            <person name="Griggs A."/>
            <person name="Gujja S."/>
            <person name="Hansen M."/>
            <person name="Howarth C."/>
            <person name="Imamovic A."/>
            <person name="Larimer J."/>
            <person name="McCowen C."/>
            <person name="Montmayeur A."/>
            <person name="Murphy C."/>
            <person name="Neiman D."/>
            <person name="Pearson M."/>
            <person name="Priest M."/>
            <person name="Roberts A."/>
            <person name="Saif S."/>
            <person name="Shea T."/>
            <person name="Sisk P."/>
            <person name="Sykes S."/>
            <person name="Wortman J."/>
            <person name="Nusbaum C."/>
            <person name="Birren B."/>
        </authorList>
    </citation>
    <scope>NUCLEOTIDE SEQUENCE [LARGE SCALE GENOMIC DNA]</scope>
    <source>
        <strain evidence="5 6">YIT 12058</strain>
    </source>
</reference>
<dbReference type="GO" id="GO:0005524">
    <property type="term" value="F:ATP binding"/>
    <property type="evidence" value="ECO:0007669"/>
    <property type="project" value="UniProtKB-KW"/>
</dbReference>
<dbReference type="PROSITE" id="PS00211">
    <property type="entry name" value="ABC_TRANSPORTER_1"/>
    <property type="match status" value="1"/>
</dbReference>
<sequence>RLRMEVYQLFPSFLSEIAIVGGLALLIGTGSRDLGLISGVFAVAAFRLIPAVRSILNSWVTLQNASHTITIVEEGISNEPQQESERESSFVFKHVLELRGLSFAFPDGHTLFGGLNLNIGCGERIGVRGASGAGKSTLFNLMLGFLPPTDGKILIDGRELTVANRSEWHKLVGYVPQEIFIIEGTLTDNIVLGQPQADRTKVIQVLEQVQLKEWADELPQGLDTPLGEYGSRLSGGQKQRIGIARALYKEAEVLFFDEATSALDNRTEQEINKALEILSLQHRELTLIVIAHRESSLAFCERILDLDTCKIVYNKNR</sequence>
<dbReference type="InterPro" id="IPR003439">
    <property type="entry name" value="ABC_transporter-like_ATP-bd"/>
</dbReference>
<keyword evidence="3" id="KW-0812">Transmembrane</keyword>
<dbReference type="PANTHER" id="PTHR24221">
    <property type="entry name" value="ATP-BINDING CASSETTE SUB-FAMILY B"/>
    <property type="match status" value="1"/>
</dbReference>
<keyword evidence="3" id="KW-0472">Membrane</keyword>
<dbReference type="Gene3D" id="3.40.50.300">
    <property type="entry name" value="P-loop containing nucleotide triphosphate hydrolases"/>
    <property type="match status" value="1"/>
</dbReference>
<feature type="transmembrane region" description="Helical" evidence="3">
    <location>
        <begin position="34"/>
        <end position="56"/>
    </location>
</feature>
<dbReference type="GO" id="GO:0016887">
    <property type="term" value="F:ATP hydrolysis activity"/>
    <property type="evidence" value="ECO:0007669"/>
    <property type="project" value="InterPro"/>
</dbReference>
<dbReference type="GO" id="GO:0034040">
    <property type="term" value="F:ATPase-coupled lipid transmembrane transporter activity"/>
    <property type="evidence" value="ECO:0007669"/>
    <property type="project" value="TreeGrafter"/>
</dbReference>
<evidence type="ECO:0000256" key="2">
    <source>
        <dbReference type="ARBA" id="ARBA00022840"/>
    </source>
</evidence>
<dbReference type="eggNOG" id="COG1132">
    <property type="taxonomic scope" value="Bacteria"/>
</dbReference>
<dbReference type="HOGENOM" id="CLU_875783_0_0_10"/>
<dbReference type="STRING" id="742727.HMPREF9447_02894"/>
<dbReference type="SMART" id="SM00382">
    <property type="entry name" value="AAA"/>
    <property type="match status" value="1"/>
</dbReference>
<feature type="domain" description="ABC transporter" evidence="4">
    <location>
        <begin position="96"/>
        <end position="317"/>
    </location>
</feature>
<dbReference type="Pfam" id="PF00005">
    <property type="entry name" value="ABC_tran"/>
    <property type="match status" value="1"/>
</dbReference>
<dbReference type="OrthoDB" id="1522160at2"/>
<keyword evidence="2" id="KW-0067">ATP-binding</keyword>
<feature type="non-terminal residue" evidence="5">
    <location>
        <position position="1"/>
    </location>
</feature>
<dbReference type="AlphaFoldDB" id="K9DY69"/>
<dbReference type="InterPro" id="IPR027417">
    <property type="entry name" value="P-loop_NTPase"/>
</dbReference>
<proteinExistence type="predicted"/>
<dbReference type="PANTHER" id="PTHR24221:SF654">
    <property type="entry name" value="ATP-BINDING CASSETTE SUB-FAMILY B MEMBER 6"/>
    <property type="match status" value="1"/>
</dbReference>
<comment type="caution">
    <text evidence="5">The sequence shown here is derived from an EMBL/GenBank/DDBJ whole genome shotgun (WGS) entry which is preliminary data.</text>
</comment>
<organism evidence="5 6">
    <name type="scientific">Bacteroides oleiciplenus YIT 12058</name>
    <dbReference type="NCBI Taxonomy" id="742727"/>
    <lineage>
        <taxon>Bacteria</taxon>
        <taxon>Pseudomonadati</taxon>
        <taxon>Bacteroidota</taxon>
        <taxon>Bacteroidia</taxon>
        <taxon>Bacteroidales</taxon>
        <taxon>Bacteroidaceae</taxon>
        <taxon>Bacteroides</taxon>
    </lineage>
</organism>
<evidence type="ECO:0000259" key="4">
    <source>
        <dbReference type="PROSITE" id="PS50893"/>
    </source>
</evidence>
<feature type="transmembrane region" description="Helical" evidence="3">
    <location>
        <begin position="6"/>
        <end position="27"/>
    </location>
</feature>
<dbReference type="InterPro" id="IPR017871">
    <property type="entry name" value="ABC_transporter-like_CS"/>
</dbReference>
<keyword evidence="6" id="KW-1185">Reference proteome</keyword>
<keyword evidence="3" id="KW-1133">Transmembrane helix</keyword>
<dbReference type="RefSeq" id="WP_009130432.1">
    <property type="nucleotide sequence ID" value="NZ_JH992942.1"/>
</dbReference>
<dbReference type="CDD" id="cd03228">
    <property type="entry name" value="ABCC_MRP_Like"/>
    <property type="match status" value="1"/>
</dbReference>
<dbReference type="PROSITE" id="PS50893">
    <property type="entry name" value="ABC_TRANSPORTER_2"/>
    <property type="match status" value="1"/>
</dbReference>
<dbReference type="SUPFAM" id="SSF52540">
    <property type="entry name" value="P-loop containing nucleoside triphosphate hydrolases"/>
    <property type="match status" value="1"/>
</dbReference>
<evidence type="ECO:0000313" key="5">
    <source>
        <dbReference type="EMBL" id="EKU89944.1"/>
    </source>
</evidence>
<dbReference type="InterPro" id="IPR003593">
    <property type="entry name" value="AAA+_ATPase"/>
</dbReference>
<dbReference type="InterPro" id="IPR039421">
    <property type="entry name" value="Type_1_exporter"/>
</dbReference>
<accession>K9DY69</accession>
<name>K9DY69_9BACE</name>
<evidence type="ECO:0000256" key="3">
    <source>
        <dbReference type="SAM" id="Phobius"/>
    </source>
</evidence>
<keyword evidence="1" id="KW-0547">Nucleotide-binding</keyword>
<dbReference type="PATRIC" id="fig|742727.4.peg.2962"/>
<gene>
    <name evidence="5" type="ORF">HMPREF9447_02894</name>
</gene>
<dbReference type="Proteomes" id="UP000009872">
    <property type="component" value="Unassembled WGS sequence"/>
</dbReference>
<evidence type="ECO:0000313" key="6">
    <source>
        <dbReference type="Proteomes" id="UP000009872"/>
    </source>
</evidence>
<evidence type="ECO:0000256" key="1">
    <source>
        <dbReference type="ARBA" id="ARBA00022741"/>
    </source>
</evidence>
<dbReference type="EMBL" id="ADLF01000012">
    <property type="protein sequence ID" value="EKU89944.1"/>
    <property type="molecule type" value="Genomic_DNA"/>
</dbReference>